<keyword evidence="1" id="KW-0812">Transmembrane</keyword>
<name>A0A0A2B983_PROMR</name>
<reference evidence="3" key="1">
    <citation type="journal article" date="2014" name="Sci. Data">
        <title>Genomes of diverse isolates of the marine cyanobacterium Prochlorococcus.</title>
        <authorList>
            <person name="Biller S."/>
            <person name="Berube P."/>
            <person name="Thompson J."/>
            <person name="Kelly L."/>
            <person name="Roggensack S."/>
            <person name="Awad L."/>
            <person name="Roache-Johnson K."/>
            <person name="Ding H."/>
            <person name="Giovannoni S.J."/>
            <person name="Moore L.R."/>
            <person name="Chisholm S.W."/>
        </authorList>
    </citation>
    <scope>NUCLEOTIDE SEQUENCE [LARGE SCALE GENOMIC DNA]</scope>
    <source>
        <strain evidence="3">SB</strain>
    </source>
</reference>
<dbReference type="EMBL" id="JNAS01000002">
    <property type="protein sequence ID" value="KGG09194.1"/>
    <property type="molecule type" value="Genomic_DNA"/>
</dbReference>
<dbReference type="STRING" id="59926.EV02_1873"/>
<evidence type="ECO:0000313" key="2">
    <source>
        <dbReference type="EMBL" id="KGG09194.1"/>
    </source>
</evidence>
<proteinExistence type="predicted"/>
<keyword evidence="1" id="KW-0472">Membrane</keyword>
<gene>
    <name evidence="2" type="ORF">EV02_1873</name>
</gene>
<evidence type="ECO:0000313" key="3">
    <source>
        <dbReference type="Proteomes" id="UP000030345"/>
    </source>
</evidence>
<sequence>MQLRDLEKMPRVINKKIRLLRWLNSGMILPFIIMAASSSIILYGVLFILIK</sequence>
<accession>A0A0A2B983</accession>
<dbReference type="Proteomes" id="UP000030345">
    <property type="component" value="Unassembled WGS sequence"/>
</dbReference>
<organism evidence="2 3">
    <name type="scientific">Prochlorococcus marinus str. SB</name>
    <dbReference type="NCBI Taxonomy" id="59926"/>
    <lineage>
        <taxon>Bacteria</taxon>
        <taxon>Bacillati</taxon>
        <taxon>Cyanobacteriota</taxon>
        <taxon>Cyanophyceae</taxon>
        <taxon>Synechococcales</taxon>
        <taxon>Prochlorococcaceae</taxon>
        <taxon>Prochlorococcus</taxon>
    </lineage>
</organism>
<comment type="caution">
    <text evidence="2">The sequence shown here is derived from an EMBL/GenBank/DDBJ whole genome shotgun (WGS) entry which is preliminary data.</text>
</comment>
<dbReference type="AlphaFoldDB" id="A0A0A2B983"/>
<dbReference type="eggNOG" id="ENOG5032HVM">
    <property type="taxonomic scope" value="Bacteria"/>
</dbReference>
<evidence type="ECO:0000256" key="1">
    <source>
        <dbReference type="SAM" id="Phobius"/>
    </source>
</evidence>
<protein>
    <submittedName>
        <fullName evidence="2">Uncharacterized protein</fullName>
    </submittedName>
</protein>
<keyword evidence="1" id="KW-1133">Transmembrane helix</keyword>
<feature type="transmembrane region" description="Helical" evidence="1">
    <location>
        <begin position="21"/>
        <end position="50"/>
    </location>
</feature>